<dbReference type="GO" id="GO:0016251">
    <property type="term" value="F:RNA polymerase II general transcription initiation factor activity"/>
    <property type="evidence" value="ECO:0007669"/>
    <property type="project" value="TreeGrafter"/>
</dbReference>
<dbReference type="EMBL" id="JAUEDM010000002">
    <property type="protein sequence ID" value="KAK3325040.1"/>
    <property type="molecule type" value="Genomic_DNA"/>
</dbReference>
<dbReference type="CDD" id="cd08048">
    <property type="entry name" value="HFD_TAF11"/>
    <property type="match status" value="1"/>
</dbReference>
<dbReference type="Gene3D" id="1.10.20.10">
    <property type="entry name" value="Histone, subunit A"/>
    <property type="match status" value="1"/>
</dbReference>
<feature type="compositionally biased region" description="Polar residues" evidence="6">
    <location>
        <begin position="56"/>
        <end position="73"/>
    </location>
</feature>
<keyword evidence="3" id="KW-0805">Transcription regulation</keyword>
<keyword evidence="9" id="KW-1185">Reference proteome</keyword>
<evidence type="ECO:0000313" key="9">
    <source>
        <dbReference type="Proteomes" id="UP001283341"/>
    </source>
</evidence>
<feature type="compositionally biased region" description="Acidic residues" evidence="6">
    <location>
        <begin position="157"/>
        <end position="166"/>
    </location>
</feature>
<dbReference type="AlphaFoldDB" id="A0AAE0MAJ4"/>
<evidence type="ECO:0000256" key="2">
    <source>
        <dbReference type="ARBA" id="ARBA00009788"/>
    </source>
</evidence>
<feature type="region of interest" description="Disordered" evidence="6">
    <location>
        <begin position="1"/>
        <end position="168"/>
    </location>
</feature>
<gene>
    <name evidence="8" type="ORF">B0H66DRAFT_547285</name>
</gene>
<dbReference type="SUPFAM" id="SSF47113">
    <property type="entry name" value="Histone-fold"/>
    <property type="match status" value="1"/>
</dbReference>
<comment type="similarity">
    <text evidence="2">Belongs to the TAF11 family.</text>
</comment>
<comment type="subcellular location">
    <subcellularLocation>
        <location evidence="1">Nucleus</location>
    </subcellularLocation>
</comment>
<evidence type="ECO:0000256" key="1">
    <source>
        <dbReference type="ARBA" id="ARBA00004123"/>
    </source>
</evidence>
<feature type="domain" description="TAFII28-like protein" evidence="7">
    <location>
        <begin position="190"/>
        <end position="263"/>
    </location>
</feature>
<dbReference type="GO" id="GO:0051123">
    <property type="term" value="P:RNA polymerase II preinitiation complex assembly"/>
    <property type="evidence" value="ECO:0007669"/>
    <property type="project" value="InterPro"/>
</dbReference>
<comment type="caution">
    <text evidence="8">The sequence shown here is derived from an EMBL/GenBank/DDBJ whole genome shotgun (WGS) entry which is preliminary data.</text>
</comment>
<dbReference type="InterPro" id="IPR009072">
    <property type="entry name" value="Histone-fold"/>
</dbReference>
<evidence type="ECO:0000256" key="4">
    <source>
        <dbReference type="ARBA" id="ARBA00023163"/>
    </source>
</evidence>
<keyword evidence="4" id="KW-0804">Transcription</keyword>
<name>A0AAE0MAJ4_9PEZI</name>
<dbReference type="PANTHER" id="PTHR13218">
    <property type="entry name" value="TRANSCRIPTION INITIATION FACTOR TFIID SUBUNIT 11-RELATED"/>
    <property type="match status" value="1"/>
</dbReference>
<evidence type="ECO:0000256" key="5">
    <source>
        <dbReference type="ARBA" id="ARBA00023242"/>
    </source>
</evidence>
<reference evidence="8" key="2">
    <citation type="submission" date="2023-06" db="EMBL/GenBank/DDBJ databases">
        <authorList>
            <consortium name="Lawrence Berkeley National Laboratory"/>
            <person name="Haridas S."/>
            <person name="Hensen N."/>
            <person name="Bonometti L."/>
            <person name="Westerberg I."/>
            <person name="Brannstrom I.O."/>
            <person name="Guillou S."/>
            <person name="Cros-Aarteil S."/>
            <person name="Calhoun S."/>
            <person name="Kuo A."/>
            <person name="Mondo S."/>
            <person name="Pangilinan J."/>
            <person name="Riley R."/>
            <person name="Labutti K."/>
            <person name="Andreopoulos B."/>
            <person name="Lipzen A."/>
            <person name="Chen C."/>
            <person name="Yanf M."/>
            <person name="Daum C."/>
            <person name="Ng V."/>
            <person name="Clum A."/>
            <person name="Steindorff A."/>
            <person name="Ohm R."/>
            <person name="Martin F."/>
            <person name="Silar P."/>
            <person name="Natvig D."/>
            <person name="Lalanne C."/>
            <person name="Gautier V."/>
            <person name="Ament-Velasquez S.L."/>
            <person name="Kruys A."/>
            <person name="Hutchinson M.I."/>
            <person name="Powell A.J."/>
            <person name="Barry K."/>
            <person name="Miller A.N."/>
            <person name="Grigoriev I.V."/>
            <person name="Debuchy R."/>
            <person name="Gladieux P."/>
            <person name="Thoren M.H."/>
            <person name="Johannesson H."/>
        </authorList>
    </citation>
    <scope>NUCLEOTIDE SEQUENCE</scope>
    <source>
        <strain evidence="8">CBS 118394</strain>
    </source>
</reference>
<dbReference type="GO" id="GO:0046982">
    <property type="term" value="F:protein heterodimerization activity"/>
    <property type="evidence" value="ECO:0007669"/>
    <property type="project" value="InterPro"/>
</dbReference>
<dbReference type="GO" id="GO:0005669">
    <property type="term" value="C:transcription factor TFIID complex"/>
    <property type="evidence" value="ECO:0007669"/>
    <property type="project" value="InterPro"/>
</dbReference>
<organism evidence="8 9">
    <name type="scientific">Apodospora peruviana</name>
    <dbReference type="NCBI Taxonomy" id="516989"/>
    <lineage>
        <taxon>Eukaryota</taxon>
        <taxon>Fungi</taxon>
        <taxon>Dikarya</taxon>
        <taxon>Ascomycota</taxon>
        <taxon>Pezizomycotina</taxon>
        <taxon>Sordariomycetes</taxon>
        <taxon>Sordariomycetidae</taxon>
        <taxon>Sordariales</taxon>
        <taxon>Lasiosphaeriaceae</taxon>
        <taxon>Apodospora</taxon>
    </lineage>
</organism>
<protein>
    <submittedName>
        <fullName evidence="8">HTAFII28-like protein conserved region-domain-containing protein</fullName>
    </submittedName>
</protein>
<reference evidence="8" key="1">
    <citation type="journal article" date="2023" name="Mol. Phylogenet. Evol.">
        <title>Genome-scale phylogeny and comparative genomics of the fungal order Sordariales.</title>
        <authorList>
            <person name="Hensen N."/>
            <person name="Bonometti L."/>
            <person name="Westerberg I."/>
            <person name="Brannstrom I.O."/>
            <person name="Guillou S."/>
            <person name="Cros-Aarteil S."/>
            <person name="Calhoun S."/>
            <person name="Haridas S."/>
            <person name="Kuo A."/>
            <person name="Mondo S."/>
            <person name="Pangilinan J."/>
            <person name="Riley R."/>
            <person name="LaButti K."/>
            <person name="Andreopoulos B."/>
            <person name="Lipzen A."/>
            <person name="Chen C."/>
            <person name="Yan M."/>
            <person name="Daum C."/>
            <person name="Ng V."/>
            <person name="Clum A."/>
            <person name="Steindorff A."/>
            <person name="Ohm R.A."/>
            <person name="Martin F."/>
            <person name="Silar P."/>
            <person name="Natvig D.O."/>
            <person name="Lalanne C."/>
            <person name="Gautier V."/>
            <person name="Ament-Velasquez S.L."/>
            <person name="Kruys A."/>
            <person name="Hutchinson M.I."/>
            <person name="Powell A.J."/>
            <person name="Barry K."/>
            <person name="Miller A.N."/>
            <person name="Grigoriev I.V."/>
            <person name="Debuchy R."/>
            <person name="Gladieux P."/>
            <person name="Hiltunen Thoren M."/>
            <person name="Johannesson H."/>
        </authorList>
    </citation>
    <scope>NUCLEOTIDE SEQUENCE</scope>
    <source>
        <strain evidence="8">CBS 118394</strain>
    </source>
</reference>
<feature type="region of interest" description="Disordered" evidence="6">
    <location>
        <begin position="262"/>
        <end position="320"/>
    </location>
</feature>
<feature type="compositionally biased region" description="Basic and acidic residues" evidence="6">
    <location>
        <begin position="308"/>
        <end position="320"/>
    </location>
</feature>
<accession>A0AAE0MAJ4</accession>
<sequence>MASPPYNSYSPSTAHSPPYPSHSQLPPINTMSMTNKKRTSDGAASPSLKRRKASVMSVTSATGSAHPLRQTSFPPDEVDTPYTTARSPSVDSLVSGIGSQVSSVVGPPAKKKRGRKSKAEKAREQTPSVAGGRAGTVASDGATGRGSGGKSATGAGDEAEPEDDEPTQVGAMMSTLTQEQKDEEKHARGMLINVFTPDQFDRYEHYRAGNLSKSSVRRLVNATVSQSVTDNFITGMRAVTKLYIGDLIEDARRVQAEWIARTGEKQTDLPTPPPSATGSPNHAAGAVDGQEGAAKDKDNGDSNTQRQPKKDERCGPLRPDHLREALRRNKRAFEHGGVGQHALWNLQQQAGVERFPTRTGGRRIFR</sequence>
<feature type="compositionally biased region" description="Polar residues" evidence="6">
    <location>
        <begin position="81"/>
        <end position="92"/>
    </location>
</feature>
<dbReference type="Proteomes" id="UP001283341">
    <property type="component" value="Unassembled WGS sequence"/>
</dbReference>
<proteinExistence type="inferred from homology"/>
<feature type="compositionally biased region" description="Polar residues" evidence="6">
    <location>
        <begin position="1"/>
        <end position="34"/>
    </location>
</feature>
<dbReference type="InterPro" id="IPR006809">
    <property type="entry name" value="TAFII28_dom"/>
</dbReference>
<evidence type="ECO:0000256" key="3">
    <source>
        <dbReference type="ARBA" id="ARBA00023015"/>
    </source>
</evidence>
<dbReference type="InterPro" id="IPR045127">
    <property type="entry name" value="TAF11-like"/>
</dbReference>
<evidence type="ECO:0000259" key="7">
    <source>
        <dbReference type="Pfam" id="PF04719"/>
    </source>
</evidence>
<dbReference type="Pfam" id="PF04719">
    <property type="entry name" value="TAFII28"/>
    <property type="match status" value="1"/>
</dbReference>
<feature type="compositionally biased region" description="Low complexity" evidence="6">
    <location>
        <begin position="94"/>
        <end position="106"/>
    </location>
</feature>
<keyword evidence="5" id="KW-0539">Nucleus</keyword>
<dbReference type="PANTHER" id="PTHR13218:SF8">
    <property type="entry name" value="TRANSCRIPTION INITIATION FACTOR TFIID SUBUNIT 11"/>
    <property type="match status" value="1"/>
</dbReference>
<evidence type="ECO:0000313" key="8">
    <source>
        <dbReference type="EMBL" id="KAK3325040.1"/>
    </source>
</evidence>
<evidence type="ECO:0000256" key="6">
    <source>
        <dbReference type="SAM" id="MobiDB-lite"/>
    </source>
</evidence>